<feature type="coiled-coil region" evidence="1">
    <location>
        <begin position="523"/>
        <end position="550"/>
    </location>
</feature>
<reference evidence="3 4" key="1">
    <citation type="submission" date="2017-03" db="EMBL/GenBank/DDBJ databases">
        <title>An alternative strategy for trypanosome survival in the mammalian bloodstream revealed through genome and transcriptome analysis of the ubiquitous bovine parasite Trypanosoma (Megatrypanum) theileri.</title>
        <authorList>
            <person name="Kelly S."/>
            <person name="Ivens A."/>
            <person name="Mott A."/>
            <person name="O'Neill E."/>
            <person name="Emms D."/>
            <person name="Macleod O."/>
            <person name="Voorheis P."/>
            <person name="Matthews J."/>
            <person name="Matthews K."/>
            <person name="Carrington M."/>
        </authorList>
    </citation>
    <scope>NUCLEOTIDE SEQUENCE [LARGE SCALE GENOMIC DNA]</scope>
    <source>
        <strain evidence="3">Edinburgh</strain>
    </source>
</reference>
<dbReference type="OrthoDB" id="272721at2759"/>
<keyword evidence="4" id="KW-1185">Reference proteome</keyword>
<accession>A0A1X0NTJ5</accession>
<dbReference type="VEuPathDB" id="TriTrypDB:TM35_000191020"/>
<dbReference type="EMBL" id="NBCO01000019">
    <property type="protein sequence ID" value="ORC87858.1"/>
    <property type="molecule type" value="Genomic_DNA"/>
</dbReference>
<evidence type="ECO:0000256" key="1">
    <source>
        <dbReference type="SAM" id="Coils"/>
    </source>
</evidence>
<dbReference type="RefSeq" id="XP_028881924.1">
    <property type="nucleotide sequence ID" value="XM_029026600.1"/>
</dbReference>
<feature type="region of interest" description="Disordered" evidence="2">
    <location>
        <begin position="1"/>
        <end position="39"/>
    </location>
</feature>
<evidence type="ECO:0000313" key="3">
    <source>
        <dbReference type="EMBL" id="ORC87858.1"/>
    </source>
</evidence>
<dbReference type="Proteomes" id="UP000192257">
    <property type="component" value="Unassembled WGS sequence"/>
</dbReference>
<comment type="caution">
    <text evidence="3">The sequence shown here is derived from an EMBL/GenBank/DDBJ whole genome shotgun (WGS) entry which is preliminary data.</text>
</comment>
<name>A0A1X0NTJ5_9TRYP</name>
<evidence type="ECO:0000313" key="4">
    <source>
        <dbReference type="Proteomes" id="UP000192257"/>
    </source>
</evidence>
<sequence>MNHLLDSDDNVQGGPSVKPAAKEPLVGWQPPPSPWGEESVPIAANTVKVGEAGVHIPTSEVIAPSSLQANKSEGPLLSFLSSEEVAPAKATLVKPQSCTTQQEHEFNYAQQNHSSHVSNIKPLITLTEEVTVALPELPPPPEQKIPHQDNLPKIKDLPHPKTGVMIESSFCKDDQSSWGSFLELKKNTEESVSRMKCFYDQVVKLQLTHEQEAASYRDTSEGIINQQRKQLDVLASDYKDALSNNESLKSLLEKKSLELMEYQKINYDLNIRLRDSEQRRAHLEDRALIAENGRNILEIRLRELEMLLEHTTQVVNGLRERLNSYDKDRERILHEQREAYEENRRDIINFYNERENLMLRNFNDSVRKLREAMNDTIKVREERLSKTWSDIICDYQKRHDSIVKELGILRENEEKEYRAKIACIEQDKERWYDQYRKEMDLLEERHKEREKHLLTDIERRERELGEREQRMRLLRLQEEQEAKVALLAKESELKAYYQKITEEIRTSFEKEREKLSASFREQIQDLSQLHLNNERELERLHREKEREMAQRYRVAGYEVDDRKGDLDLRGVSLQTQSSLLSKLDAIETRQRERAEKTRAAFQNSIQ</sequence>
<dbReference type="AlphaFoldDB" id="A0A1X0NTJ5"/>
<keyword evidence="1" id="KW-0175">Coiled coil</keyword>
<protein>
    <submittedName>
        <fullName evidence="3">Uncharacterized protein</fullName>
    </submittedName>
</protein>
<gene>
    <name evidence="3" type="ORF">TM35_000191020</name>
</gene>
<evidence type="ECO:0000256" key="2">
    <source>
        <dbReference type="SAM" id="MobiDB-lite"/>
    </source>
</evidence>
<proteinExistence type="predicted"/>
<organism evidence="3 4">
    <name type="scientific">Trypanosoma theileri</name>
    <dbReference type="NCBI Taxonomy" id="67003"/>
    <lineage>
        <taxon>Eukaryota</taxon>
        <taxon>Discoba</taxon>
        <taxon>Euglenozoa</taxon>
        <taxon>Kinetoplastea</taxon>
        <taxon>Metakinetoplastina</taxon>
        <taxon>Trypanosomatida</taxon>
        <taxon>Trypanosomatidae</taxon>
        <taxon>Trypanosoma</taxon>
    </lineage>
</organism>
<dbReference type="GeneID" id="39986380"/>